<organism evidence="1 2">
    <name type="scientific">Daucus carota subsp. sativus</name>
    <name type="common">Carrot</name>
    <dbReference type="NCBI Taxonomy" id="79200"/>
    <lineage>
        <taxon>Eukaryota</taxon>
        <taxon>Viridiplantae</taxon>
        <taxon>Streptophyta</taxon>
        <taxon>Embryophyta</taxon>
        <taxon>Tracheophyta</taxon>
        <taxon>Spermatophyta</taxon>
        <taxon>Magnoliopsida</taxon>
        <taxon>eudicotyledons</taxon>
        <taxon>Gunneridae</taxon>
        <taxon>Pentapetalae</taxon>
        <taxon>asterids</taxon>
        <taxon>campanulids</taxon>
        <taxon>Apiales</taxon>
        <taxon>Apiaceae</taxon>
        <taxon>Apioideae</taxon>
        <taxon>Scandiceae</taxon>
        <taxon>Daucinae</taxon>
        <taxon>Daucus</taxon>
        <taxon>Daucus sect. Daucus</taxon>
    </lineage>
</organism>
<reference evidence="1" key="1">
    <citation type="journal article" date="2016" name="Nat. Genet.">
        <title>A high-quality carrot genome assembly provides new insights into carotenoid accumulation and asterid genome evolution.</title>
        <authorList>
            <person name="Iorizzo M."/>
            <person name="Ellison S."/>
            <person name="Senalik D."/>
            <person name="Zeng P."/>
            <person name="Satapoomin P."/>
            <person name="Huang J."/>
            <person name="Bowman M."/>
            <person name="Iovene M."/>
            <person name="Sanseverino W."/>
            <person name="Cavagnaro P."/>
            <person name="Yildiz M."/>
            <person name="Macko-Podgorni A."/>
            <person name="Moranska E."/>
            <person name="Grzebelus E."/>
            <person name="Grzebelus D."/>
            <person name="Ashrafi H."/>
            <person name="Zheng Z."/>
            <person name="Cheng S."/>
            <person name="Spooner D."/>
            <person name="Van Deynze A."/>
            <person name="Simon P."/>
        </authorList>
    </citation>
    <scope>NUCLEOTIDE SEQUENCE</scope>
    <source>
        <tissue evidence="1">Leaf</tissue>
    </source>
</reference>
<evidence type="ECO:0000313" key="1">
    <source>
        <dbReference type="EMBL" id="WOH10665.1"/>
    </source>
</evidence>
<dbReference type="Proteomes" id="UP000077755">
    <property type="component" value="Chromosome 7"/>
</dbReference>
<dbReference type="EMBL" id="CP093349">
    <property type="protein sequence ID" value="WOH10665.1"/>
    <property type="molecule type" value="Genomic_DNA"/>
</dbReference>
<proteinExistence type="predicted"/>
<keyword evidence="2" id="KW-1185">Reference proteome</keyword>
<dbReference type="Gramene" id="KZM89169">
    <property type="protein sequence ID" value="KZM89169"/>
    <property type="gene ID" value="DCAR_026244"/>
</dbReference>
<sequence length="53" mass="5950">MLSNMQDPVSHGSSNQIFENHMQQLKLCIISGSIISNFKNHLSGLPAYILRHV</sequence>
<reference evidence="1" key="2">
    <citation type="submission" date="2022-03" db="EMBL/GenBank/DDBJ databases">
        <title>Draft title - Genomic analysis of global carrot germplasm unveils the trajectory of domestication and the origin of high carotenoid orange carrot.</title>
        <authorList>
            <person name="Iorizzo M."/>
            <person name="Ellison S."/>
            <person name="Senalik D."/>
            <person name="Macko-Podgorni A."/>
            <person name="Grzebelus D."/>
            <person name="Bostan H."/>
            <person name="Rolling W."/>
            <person name="Curaba J."/>
            <person name="Simon P."/>
        </authorList>
    </citation>
    <scope>NUCLEOTIDE SEQUENCE</scope>
    <source>
        <tissue evidence="1">Leaf</tissue>
    </source>
</reference>
<accession>A0A161Y9K0</accession>
<gene>
    <name evidence="1" type="ORF">DCAR_0730135</name>
</gene>
<evidence type="ECO:0000313" key="2">
    <source>
        <dbReference type="Proteomes" id="UP000077755"/>
    </source>
</evidence>
<name>A0A161Y9K0_DAUCS</name>
<dbReference type="AlphaFoldDB" id="A0A161Y9K0"/>
<protein>
    <submittedName>
        <fullName evidence="1">Uncharacterized protein</fullName>
    </submittedName>
</protein>